<dbReference type="RefSeq" id="WP_188363112.1">
    <property type="nucleotide sequence ID" value="NZ_BMFG01000014.1"/>
</dbReference>
<feature type="signal peptide" evidence="1">
    <location>
        <begin position="1"/>
        <end position="19"/>
    </location>
</feature>
<keyword evidence="1" id="KW-0732">Signal</keyword>
<proteinExistence type="predicted"/>
<dbReference type="EMBL" id="BMFG01000014">
    <property type="protein sequence ID" value="GGD35554.1"/>
    <property type="molecule type" value="Genomic_DNA"/>
</dbReference>
<sequence length="213" mass="23344">MKKLAFIILLSAAFATSNAQTNDSSTSGASFGFKGGVNFSNLYTDDVDDNNVLTGFNAGLFISLPLTEMFSIQPEFLYSTKGAELVYDNAFAQGTGKFRLNYIEVPVLLKINLTDNLNLHAGPYFAYLIDAKISNESSTGNFDFEDNLDNDDFNKFDYGLSAGIGFDFDSFGIGARYNYGLATVGKEREYLGTSYTFPDAKNSNLSIYAAIKF</sequence>
<dbReference type="Proteomes" id="UP000625735">
    <property type="component" value="Unassembled WGS sequence"/>
</dbReference>
<name>A0A917DGP9_9FLAO</name>
<feature type="chain" id="PRO_5037426542" description="Outer membrane protein beta-barrel domain-containing protein" evidence="1">
    <location>
        <begin position="20"/>
        <end position="213"/>
    </location>
</feature>
<comment type="caution">
    <text evidence="3">The sequence shown here is derived from an EMBL/GenBank/DDBJ whole genome shotgun (WGS) entry which is preliminary data.</text>
</comment>
<evidence type="ECO:0000259" key="2">
    <source>
        <dbReference type="Pfam" id="PF13568"/>
    </source>
</evidence>
<accession>A0A917DGP9</accession>
<dbReference type="AlphaFoldDB" id="A0A917DGP9"/>
<organism evidence="3 4">
    <name type="scientific">Flavobacterium orientale</name>
    <dbReference type="NCBI Taxonomy" id="1756020"/>
    <lineage>
        <taxon>Bacteria</taxon>
        <taxon>Pseudomonadati</taxon>
        <taxon>Bacteroidota</taxon>
        <taxon>Flavobacteriia</taxon>
        <taxon>Flavobacteriales</taxon>
        <taxon>Flavobacteriaceae</taxon>
        <taxon>Flavobacterium</taxon>
    </lineage>
</organism>
<reference evidence="3" key="1">
    <citation type="journal article" date="2014" name="Int. J. Syst. Evol. Microbiol.">
        <title>Complete genome sequence of Corynebacterium casei LMG S-19264T (=DSM 44701T), isolated from a smear-ripened cheese.</title>
        <authorList>
            <consortium name="US DOE Joint Genome Institute (JGI-PGF)"/>
            <person name="Walter F."/>
            <person name="Albersmeier A."/>
            <person name="Kalinowski J."/>
            <person name="Ruckert C."/>
        </authorList>
    </citation>
    <scope>NUCLEOTIDE SEQUENCE</scope>
    <source>
        <strain evidence="3">CGMCC 1.12506</strain>
    </source>
</reference>
<keyword evidence="4" id="KW-1185">Reference proteome</keyword>
<gene>
    <name evidence="3" type="ORF">GCM10011343_26810</name>
</gene>
<evidence type="ECO:0000256" key="1">
    <source>
        <dbReference type="SAM" id="SignalP"/>
    </source>
</evidence>
<feature type="domain" description="Outer membrane protein beta-barrel" evidence="2">
    <location>
        <begin position="19"/>
        <end position="182"/>
    </location>
</feature>
<protein>
    <recommendedName>
        <fullName evidence="2">Outer membrane protein beta-barrel domain-containing protein</fullName>
    </recommendedName>
</protein>
<evidence type="ECO:0000313" key="4">
    <source>
        <dbReference type="Proteomes" id="UP000625735"/>
    </source>
</evidence>
<reference evidence="3" key="2">
    <citation type="submission" date="2020-09" db="EMBL/GenBank/DDBJ databases">
        <authorList>
            <person name="Sun Q."/>
            <person name="Zhou Y."/>
        </authorList>
    </citation>
    <scope>NUCLEOTIDE SEQUENCE</scope>
    <source>
        <strain evidence="3">CGMCC 1.12506</strain>
    </source>
</reference>
<evidence type="ECO:0000313" key="3">
    <source>
        <dbReference type="EMBL" id="GGD35554.1"/>
    </source>
</evidence>
<dbReference type="InterPro" id="IPR025665">
    <property type="entry name" value="Beta-barrel_OMP_2"/>
</dbReference>
<dbReference type="Pfam" id="PF13568">
    <property type="entry name" value="OMP_b-brl_2"/>
    <property type="match status" value="1"/>
</dbReference>